<evidence type="ECO:0000259" key="3">
    <source>
        <dbReference type="Pfam" id="PF12793"/>
    </source>
</evidence>
<dbReference type="InterPro" id="IPR000914">
    <property type="entry name" value="SBP_5_dom"/>
</dbReference>
<feature type="domain" description="Solute-binding protein family 5" evidence="2">
    <location>
        <begin position="163"/>
        <end position="319"/>
    </location>
</feature>
<dbReference type="SUPFAM" id="SSF53850">
    <property type="entry name" value="Periplasmic binding protein-like II"/>
    <property type="match status" value="1"/>
</dbReference>
<dbReference type="Gene3D" id="3.40.190.10">
    <property type="entry name" value="Periplasmic binding protein-like II"/>
    <property type="match status" value="1"/>
</dbReference>
<dbReference type="STRING" id="796620.VIBC2010_06989"/>
<comment type="caution">
    <text evidence="4">The sequence shown here is derived from an EMBL/GenBank/DDBJ whole genome shotgun (WGS) entry which is preliminary data.</text>
</comment>
<dbReference type="AlphaFoldDB" id="E3BJC5"/>
<keyword evidence="5" id="KW-1185">Reference proteome</keyword>
<dbReference type="InterPro" id="IPR025370">
    <property type="entry name" value="SgrR_HTH_N"/>
</dbReference>
<dbReference type="PANTHER" id="PTHR30290:SF72">
    <property type="entry name" value="HTH-TYPE TRANSCRIPTIONAL REGULATOR SGRR"/>
    <property type="match status" value="1"/>
</dbReference>
<dbReference type="Proteomes" id="UP000002943">
    <property type="component" value="Unassembled WGS sequence"/>
</dbReference>
<dbReference type="EMBL" id="AEIU01000069">
    <property type="protein sequence ID" value="EFP96694.1"/>
    <property type="molecule type" value="Genomic_DNA"/>
</dbReference>
<keyword evidence="1" id="KW-0238">DNA-binding</keyword>
<dbReference type="OrthoDB" id="5894719at2"/>
<dbReference type="RefSeq" id="WP_009601124.1">
    <property type="nucleotide sequence ID" value="NZ_AEIU01000069.1"/>
</dbReference>
<dbReference type="Pfam" id="PF00496">
    <property type="entry name" value="SBP_bac_5"/>
    <property type="match status" value="1"/>
</dbReference>
<evidence type="ECO:0000313" key="4">
    <source>
        <dbReference type="EMBL" id="EFP96694.1"/>
    </source>
</evidence>
<feature type="domain" description="Transcriptional regulator SgrR N-terminal HTH" evidence="3">
    <location>
        <begin position="6"/>
        <end position="119"/>
    </location>
</feature>
<evidence type="ECO:0000256" key="1">
    <source>
        <dbReference type="ARBA" id="ARBA00023125"/>
    </source>
</evidence>
<accession>E3BJC5</accession>
<dbReference type="PANTHER" id="PTHR30290">
    <property type="entry name" value="PERIPLASMIC BINDING COMPONENT OF ABC TRANSPORTER"/>
    <property type="match status" value="1"/>
</dbReference>
<dbReference type="GO" id="GO:0003677">
    <property type="term" value="F:DNA binding"/>
    <property type="evidence" value="ECO:0007669"/>
    <property type="project" value="UniProtKB-KW"/>
</dbReference>
<dbReference type="eggNOG" id="COG4533">
    <property type="taxonomic scope" value="Bacteria"/>
</dbReference>
<gene>
    <name evidence="4" type="ORF">VIBC2010_06989</name>
</gene>
<sequence length="583" mass="67184">MSDLNLVRYYQRLAVLGIGIELKTALPDLADIMCTSPRHARNLLKQMQVLDWLNWTPKVGRSRRSTLVLNHHLSELKELLASKRILAGKYQQALTILEQDQMTFGRLLQTTSGASLREGLLHIQLTYKRPFERLVPHHLQRASERYFIRQLYCCLVKSTHQGELEPQLAHHWQYDSMAFTWIFYLRPGLTFHNGTPIDGPSITKLFNKLITLDHYKNELKHVASIHSPTNNKVIFKLTGADRGFGGLLSGVKYAIQPPSQVNDSSNKHIVGSGPFQVTEHSESKLCLQAFDHFYACRALTDQVTIWPLDEQELKTNQRSFDRRSDRKPHNEKYYVSHAVSQHIDHNVNQTRIEEGSMYILFNQRAQLPLTADQRRYLSGYLTPQAIYRGLEHEGLLFGCEIARSLLPMWKPITRPTSPEVTVPESISIAIYDYAPMKSCTFVIQQLLERQGINVTINTYSYRELNHLAQTNQLQETLIINNLNLDDNRHASAFSGLYHNPVIHHGIGLPATIWLKEQLDALRATIPLNQYLDRIEPIASVLVHQDWLIPLFHHRLTLRFQGVLEDVELTNWGWPDITNVWSNH</sequence>
<organism evidence="4 5">
    <name type="scientific">Vibrio caribbeanicus ATCC BAA-2122</name>
    <dbReference type="NCBI Taxonomy" id="796620"/>
    <lineage>
        <taxon>Bacteria</taxon>
        <taxon>Pseudomonadati</taxon>
        <taxon>Pseudomonadota</taxon>
        <taxon>Gammaproteobacteria</taxon>
        <taxon>Vibrionales</taxon>
        <taxon>Vibrionaceae</taxon>
        <taxon>Vibrio</taxon>
    </lineage>
</organism>
<evidence type="ECO:0000313" key="5">
    <source>
        <dbReference type="Proteomes" id="UP000002943"/>
    </source>
</evidence>
<name>E3BJC5_9VIBR</name>
<proteinExistence type="predicted"/>
<evidence type="ECO:0000259" key="2">
    <source>
        <dbReference type="Pfam" id="PF00496"/>
    </source>
</evidence>
<protein>
    <submittedName>
        <fullName evidence="4">Putative transport protein</fullName>
    </submittedName>
</protein>
<dbReference type="GO" id="GO:1904680">
    <property type="term" value="F:peptide transmembrane transporter activity"/>
    <property type="evidence" value="ECO:0007669"/>
    <property type="project" value="TreeGrafter"/>
</dbReference>
<dbReference type="InterPro" id="IPR039424">
    <property type="entry name" value="SBP_5"/>
</dbReference>
<reference evidence="4 5" key="1">
    <citation type="journal article" date="2012" name="Int. J. Syst. Evol. Microbiol.">
        <title>Vibrio caribbeanicus sp. nov., isolated from the marine sponge Scleritoderma cyanea.</title>
        <authorList>
            <person name="Hoffmann M."/>
            <person name="Monday S.R."/>
            <person name="Allard M.W."/>
            <person name="Strain E.A."/>
            <person name="Whittaker P."/>
            <person name="Naum M."/>
            <person name="McCarthy P.J."/>
            <person name="Lopez J.V."/>
            <person name="Fischer M."/>
            <person name="Brown E.W."/>
        </authorList>
    </citation>
    <scope>NUCLEOTIDE SEQUENCE [LARGE SCALE GENOMIC DNA]</scope>
    <source>
        <strain evidence="4 5">ATCC BAA-2122</strain>
    </source>
</reference>
<dbReference type="Pfam" id="PF12793">
    <property type="entry name" value="SgrR_N"/>
    <property type="match status" value="1"/>
</dbReference>
<dbReference type="GO" id="GO:0015833">
    <property type="term" value="P:peptide transport"/>
    <property type="evidence" value="ECO:0007669"/>
    <property type="project" value="TreeGrafter"/>
</dbReference>